<protein>
    <submittedName>
        <fullName evidence="2">Uncharacterized protein</fullName>
    </submittedName>
</protein>
<keyword evidence="1" id="KW-1133">Transmembrane helix</keyword>
<evidence type="ECO:0000256" key="1">
    <source>
        <dbReference type="SAM" id="Phobius"/>
    </source>
</evidence>
<accession>A0A0F9DAC7</accession>
<keyword evidence="1" id="KW-0812">Transmembrane</keyword>
<feature type="transmembrane region" description="Helical" evidence="1">
    <location>
        <begin position="35"/>
        <end position="59"/>
    </location>
</feature>
<sequence>MTKAAMVILLGSLLGGAVAGAIVAAIPGQQGLGGILLIAFPVGSVVGIGSGIAASRLLLGGDR</sequence>
<keyword evidence="1" id="KW-0472">Membrane</keyword>
<proteinExistence type="predicted"/>
<dbReference type="AlphaFoldDB" id="A0A0F9DAC7"/>
<gene>
    <name evidence="2" type="ORF">LCGC14_2223360</name>
</gene>
<comment type="caution">
    <text evidence="2">The sequence shown here is derived from an EMBL/GenBank/DDBJ whole genome shotgun (WGS) entry which is preliminary data.</text>
</comment>
<evidence type="ECO:0000313" key="2">
    <source>
        <dbReference type="EMBL" id="KKL58638.1"/>
    </source>
</evidence>
<dbReference type="EMBL" id="LAZR01029753">
    <property type="protein sequence ID" value="KKL58638.1"/>
    <property type="molecule type" value="Genomic_DNA"/>
</dbReference>
<reference evidence="2" key="1">
    <citation type="journal article" date="2015" name="Nature">
        <title>Complex archaea that bridge the gap between prokaryotes and eukaryotes.</title>
        <authorList>
            <person name="Spang A."/>
            <person name="Saw J.H."/>
            <person name="Jorgensen S.L."/>
            <person name="Zaremba-Niedzwiedzka K."/>
            <person name="Martijn J."/>
            <person name="Lind A.E."/>
            <person name="van Eijk R."/>
            <person name="Schleper C."/>
            <person name="Guy L."/>
            <person name="Ettema T.J."/>
        </authorList>
    </citation>
    <scope>NUCLEOTIDE SEQUENCE</scope>
</reference>
<organism evidence="2">
    <name type="scientific">marine sediment metagenome</name>
    <dbReference type="NCBI Taxonomy" id="412755"/>
    <lineage>
        <taxon>unclassified sequences</taxon>
        <taxon>metagenomes</taxon>
        <taxon>ecological metagenomes</taxon>
    </lineage>
</organism>
<name>A0A0F9DAC7_9ZZZZ</name>